<reference evidence="2 3" key="1">
    <citation type="journal article" date="2012" name="Genome Biol. Evol.">
        <title>Genome Sequence of the Mesophilic Thermotogales Bacterium Mesotoga prima MesG1.Ag.4.2 Reveals the Largest Thermotogales Genome To Date.</title>
        <authorList>
            <person name="Zhaxybayeva O."/>
            <person name="Swithers K.S."/>
            <person name="Foght J."/>
            <person name="Green A.G."/>
            <person name="Bruce D."/>
            <person name="Detter C."/>
            <person name="Han S."/>
            <person name="Teshima H."/>
            <person name="Han J."/>
            <person name="Woyke T."/>
            <person name="Pitluck S."/>
            <person name="Nolan M."/>
            <person name="Ivanova N."/>
            <person name="Pati A."/>
            <person name="Land M.L."/>
            <person name="Dlutek M."/>
            <person name="Doolittle W.F."/>
            <person name="Noll K.M."/>
            <person name="Nesbo C.L."/>
        </authorList>
    </citation>
    <scope>NUCLEOTIDE SEQUENCE [LARGE SCALE GENOMIC DNA]</scope>
    <source>
        <strain evidence="3">mesG1.Ag.4.2</strain>
    </source>
</reference>
<dbReference type="HOGENOM" id="CLU_2093958_0_0_0"/>
<gene>
    <name evidence="2" type="ORF">Theba_1857</name>
</gene>
<accession>I2F6F4</accession>
<feature type="compositionally biased region" description="Basic and acidic residues" evidence="1">
    <location>
        <begin position="101"/>
        <end position="110"/>
    </location>
</feature>
<name>I2F6F4_9BACT</name>
<dbReference type="STRING" id="660470.Theba_1857"/>
<protein>
    <submittedName>
        <fullName evidence="2">Uncharacterized protein</fullName>
    </submittedName>
</protein>
<sequence>MQKRTEKLKKIRKTLAVLSDDVQWKLEDVVLTIGDLIDEDKKVTIDVLREIGSMDSRRKKLFMLYMKASEERDALMKQRIEDLWSVEDDELEEVLKGLSKHSIDDGKTPKEPPSVD</sequence>
<dbReference type="Proteomes" id="UP000002881">
    <property type="component" value="Chromosome"/>
</dbReference>
<dbReference type="KEGG" id="mpg:Theba_1857"/>
<evidence type="ECO:0000313" key="2">
    <source>
        <dbReference type="EMBL" id="AFK07507.1"/>
    </source>
</evidence>
<dbReference type="GeneID" id="87107621"/>
<feature type="region of interest" description="Disordered" evidence="1">
    <location>
        <begin position="97"/>
        <end position="116"/>
    </location>
</feature>
<evidence type="ECO:0000256" key="1">
    <source>
        <dbReference type="SAM" id="MobiDB-lite"/>
    </source>
</evidence>
<dbReference type="AlphaFoldDB" id="I2F6F4"/>
<organism evidence="2 3">
    <name type="scientific">Mesotoga prima MesG1.Ag.4.2</name>
    <dbReference type="NCBI Taxonomy" id="660470"/>
    <lineage>
        <taxon>Bacteria</taxon>
        <taxon>Thermotogati</taxon>
        <taxon>Thermotogota</taxon>
        <taxon>Thermotogae</taxon>
        <taxon>Kosmotogales</taxon>
        <taxon>Kosmotogaceae</taxon>
        <taxon>Mesotoga</taxon>
    </lineage>
</organism>
<proteinExistence type="predicted"/>
<dbReference type="EMBL" id="CP003532">
    <property type="protein sequence ID" value="AFK07507.1"/>
    <property type="molecule type" value="Genomic_DNA"/>
</dbReference>
<dbReference type="RefSeq" id="WP_014731319.1">
    <property type="nucleotide sequence ID" value="NC_017934.1"/>
</dbReference>
<keyword evidence="3" id="KW-1185">Reference proteome</keyword>
<evidence type="ECO:0000313" key="3">
    <source>
        <dbReference type="Proteomes" id="UP000002881"/>
    </source>
</evidence>